<accession>A0ABD1X1F0</accession>
<dbReference type="Proteomes" id="UP001604277">
    <property type="component" value="Unassembled WGS sequence"/>
</dbReference>
<organism evidence="5 6">
    <name type="scientific">Forsythia ovata</name>
    <dbReference type="NCBI Taxonomy" id="205694"/>
    <lineage>
        <taxon>Eukaryota</taxon>
        <taxon>Viridiplantae</taxon>
        <taxon>Streptophyta</taxon>
        <taxon>Embryophyta</taxon>
        <taxon>Tracheophyta</taxon>
        <taxon>Spermatophyta</taxon>
        <taxon>Magnoliopsida</taxon>
        <taxon>eudicotyledons</taxon>
        <taxon>Gunneridae</taxon>
        <taxon>Pentapetalae</taxon>
        <taxon>asterids</taxon>
        <taxon>lamiids</taxon>
        <taxon>Lamiales</taxon>
        <taxon>Oleaceae</taxon>
        <taxon>Forsythieae</taxon>
        <taxon>Forsythia</taxon>
    </lineage>
</organism>
<evidence type="ECO:0000256" key="3">
    <source>
        <dbReference type="ARBA" id="ARBA00022723"/>
    </source>
</evidence>
<comment type="subcellular location">
    <subcellularLocation>
        <location evidence="1">Nucleus</location>
    </subcellularLocation>
</comment>
<evidence type="ECO:0000313" key="6">
    <source>
        <dbReference type="Proteomes" id="UP001604277"/>
    </source>
</evidence>
<dbReference type="PANTHER" id="PTHR12549:SF38">
    <property type="entry name" value="JMJC DOMAIN-CONTAINING HISTONE DEMETHYLASE 2, ISOFORM A"/>
    <property type="match status" value="1"/>
</dbReference>
<evidence type="ECO:0000256" key="4">
    <source>
        <dbReference type="ARBA" id="ARBA00023242"/>
    </source>
</evidence>
<comment type="caution">
    <text evidence="5">The sequence shown here is derived from an EMBL/GenBank/DDBJ whole genome shotgun (WGS) entry which is preliminary data.</text>
</comment>
<dbReference type="AlphaFoldDB" id="A0ABD1X1F0"/>
<evidence type="ECO:0000256" key="1">
    <source>
        <dbReference type="ARBA" id="ARBA00004123"/>
    </source>
</evidence>
<dbReference type="GO" id="GO:0046872">
    <property type="term" value="F:metal ion binding"/>
    <property type="evidence" value="ECO:0007669"/>
    <property type="project" value="UniProtKB-KW"/>
</dbReference>
<keyword evidence="3" id="KW-0479">Metal-binding</keyword>
<keyword evidence="4" id="KW-0539">Nucleus</keyword>
<comment type="similarity">
    <text evidence="2">Belongs to the JARID1 histone demethylase family.</text>
</comment>
<evidence type="ECO:0000313" key="5">
    <source>
        <dbReference type="EMBL" id="KAL2555780.1"/>
    </source>
</evidence>
<reference evidence="6" key="1">
    <citation type="submission" date="2024-07" db="EMBL/GenBank/DDBJ databases">
        <title>Two chromosome-level genome assemblies of Korean endemic species Abeliophyllum distichum and Forsythia ovata (Oleaceae).</title>
        <authorList>
            <person name="Jang H."/>
        </authorList>
    </citation>
    <scope>NUCLEOTIDE SEQUENCE [LARGE SCALE GENOMIC DNA]</scope>
</reference>
<gene>
    <name evidence="5" type="ORF">Fot_00519</name>
</gene>
<dbReference type="PANTHER" id="PTHR12549">
    <property type="entry name" value="JMJC DOMAIN-CONTAINING HISTONE DEMETHYLATION PROTEIN"/>
    <property type="match status" value="1"/>
</dbReference>
<name>A0ABD1X1F0_9LAMI</name>
<sequence length="124" mass="13402">MLGCPPYKCGLRWGPSGWMNWHAGQSAGPSSFVTAPPTDLLGTVGLMPSTGKDDKAEGSVFPNEDVLGDLGICEDGGIPSDDPTRQKEHRGLMCHQCLKSGKVGVVICSKCKRKRYCYQCIAKW</sequence>
<protein>
    <submittedName>
        <fullName evidence="5">Transcription factor 5qNCA</fullName>
    </submittedName>
</protein>
<dbReference type="EMBL" id="JBFOLJ010000001">
    <property type="protein sequence ID" value="KAL2555780.1"/>
    <property type="molecule type" value="Genomic_DNA"/>
</dbReference>
<dbReference type="GO" id="GO:0005634">
    <property type="term" value="C:nucleus"/>
    <property type="evidence" value="ECO:0007669"/>
    <property type="project" value="UniProtKB-SubCell"/>
</dbReference>
<proteinExistence type="inferred from homology"/>
<dbReference type="InterPro" id="IPR045109">
    <property type="entry name" value="LSDs-like"/>
</dbReference>
<keyword evidence="6" id="KW-1185">Reference proteome</keyword>
<evidence type="ECO:0000256" key="2">
    <source>
        <dbReference type="ARBA" id="ARBA00006801"/>
    </source>
</evidence>